<dbReference type="PANTHER" id="PTHR34821:SF2">
    <property type="entry name" value="INNER MEMBRANE PROTEIN YDCZ"/>
    <property type="match status" value="1"/>
</dbReference>
<gene>
    <name evidence="2" type="ORF">B0I26_11354</name>
</gene>
<dbReference type="EMBL" id="QLMH01000013">
    <property type="protein sequence ID" value="RAK17190.1"/>
    <property type="molecule type" value="Genomic_DNA"/>
</dbReference>
<feature type="transmembrane region" description="Helical" evidence="1">
    <location>
        <begin position="93"/>
        <end position="113"/>
    </location>
</feature>
<dbReference type="RefSeq" id="WP_111645961.1">
    <property type="nucleotide sequence ID" value="NZ_QLMH01000013.1"/>
</dbReference>
<evidence type="ECO:0000313" key="2">
    <source>
        <dbReference type="EMBL" id="RAK17190.1"/>
    </source>
</evidence>
<organism evidence="2 3">
    <name type="scientific">Paranoxybacillus vitaminiphilus</name>
    <dbReference type="NCBI Taxonomy" id="581036"/>
    <lineage>
        <taxon>Bacteria</taxon>
        <taxon>Bacillati</taxon>
        <taxon>Bacillota</taxon>
        <taxon>Bacilli</taxon>
        <taxon>Bacillales</taxon>
        <taxon>Anoxybacillaceae</taxon>
        <taxon>Paranoxybacillus</taxon>
    </lineage>
</organism>
<dbReference type="PANTHER" id="PTHR34821">
    <property type="entry name" value="INNER MEMBRANE PROTEIN YDCZ"/>
    <property type="match status" value="1"/>
</dbReference>
<dbReference type="InterPro" id="IPR006750">
    <property type="entry name" value="YdcZ"/>
</dbReference>
<feature type="transmembrane region" description="Helical" evidence="1">
    <location>
        <begin position="68"/>
        <end position="87"/>
    </location>
</feature>
<dbReference type="OrthoDB" id="7864805at2"/>
<keyword evidence="3" id="KW-1185">Reference proteome</keyword>
<name>A0A327Y822_9BACL</name>
<comment type="caution">
    <text evidence="2">The sequence shown here is derived from an EMBL/GenBank/DDBJ whole genome shotgun (WGS) entry which is preliminary data.</text>
</comment>
<keyword evidence="1" id="KW-0812">Transmembrane</keyword>
<evidence type="ECO:0000313" key="3">
    <source>
        <dbReference type="Proteomes" id="UP000248555"/>
    </source>
</evidence>
<dbReference type="Proteomes" id="UP000248555">
    <property type="component" value="Unassembled WGS sequence"/>
</dbReference>
<evidence type="ECO:0000256" key="1">
    <source>
        <dbReference type="SAM" id="Phobius"/>
    </source>
</evidence>
<dbReference type="AlphaFoldDB" id="A0A327Y822"/>
<keyword evidence="1" id="KW-1133">Transmembrane helix</keyword>
<dbReference type="GO" id="GO:0005886">
    <property type="term" value="C:plasma membrane"/>
    <property type="evidence" value="ECO:0007669"/>
    <property type="project" value="TreeGrafter"/>
</dbReference>
<accession>A0A327Y822</accession>
<dbReference type="Pfam" id="PF04657">
    <property type="entry name" value="DMT_YdcZ"/>
    <property type="match status" value="1"/>
</dbReference>
<feature type="transmembrane region" description="Helical" evidence="1">
    <location>
        <begin position="125"/>
        <end position="142"/>
    </location>
</feature>
<protein>
    <submittedName>
        <fullName evidence="2">Transporter family-2 protein</fullName>
    </submittedName>
</protein>
<proteinExistence type="predicted"/>
<keyword evidence="1" id="KW-0472">Membrane</keyword>
<reference evidence="2 3" key="1">
    <citation type="submission" date="2018-06" db="EMBL/GenBank/DDBJ databases">
        <title>Genomic Encyclopedia of Type Strains, Phase III (KMG-III): the genomes of soil and plant-associated and newly described type strains.</title>
        <authorList>
            <person name="Whitman W."/>
        </authorList>
    </citation>
    <scope>NUCLEOTIDE SEQUENCE [LARGE SCALE GENOMIC DNA]</scope>
    <source>
        <strain evidence="2 3">CGMCC 1.8979</strain>
    </source>
</reference>
<feature type="transmembrane region" description="Helical" evidence="1">
    <location>
        <begin position="36"/>
        <end position="56"/>
    </location>
</feature>
<sequence>MKWLLMLFAVIAGMATSIQAGVNGSLGKRIGVMEGAFVSFLIGTIALFLFQLFFGTGNLLQMFSVPKWQLLGGLLGAFYVFVMVLVVPKIGVATAIMAIIVGQLVMSSIIDHFGLLGGKQIPFDIKRMAGIVLLFSALFLFYKK</sequence>